<name>A0ABT9WWS3_9BACI</name>
<dbReference type="NCBIfam" id="NF010191">
    <property type="entry name" value="PRK13670.1"/>
    <property type="match status" value="1"/>
</dbReference>
<evidence type="ECO:0000256" key="2">
    <source>
        <dbReference type="ARBA" id="ARBA00022694"/>
    </source>
</evidence>
<dbReference type="Proteomes" id="UP001223586">
    <property type="component" value="Unassembled WGS sequence"/>
</dbReference>
<keyword evidence="3" id="KW-0547">Nucleotide-binding</keyword>
<protein>
    <recommendedName>
        <fullName evidence="3">tRNA(Met) cytidine acetate ligase</fullName>
        <ecNumber evidence="3">6.3.4.-</ecNumber>
    </recommendedName>
</protein>
<keyword evidence="3" id="KW-0963">Cytoplasm</keyword>
<evidence type="ECO:0000313" key="5">
    <source>
        <dbReference type="Proteomes" id="UP001223586"/>
    </source>
</evidence>
<dbReference type="InterPro" id="IPR008513">
    <property type="entry name" value="tRNA(Met)_cyd_acetate_ligase"/>
</dbReference>
<evidence type="ECO:0000256" key="1">
    <source>
        <dbReference type="ARBA" id="ARBA00022598"/>
    </source>
</evidence>
<feature type="binding site" evidence="3">
    <location>
        <position position="162"/>
    </location>
    <ligand>
        <name>ATP</name>
        <dbReference type="ChEBI" id="CHEBI:30616"/>
    </ligand>
</feature>
<keyword evidence="3" id="KW-0067">ATP-binding</keyword>
<keyword evidence="5" id="KW-1185">Reference proteome</keyword>
<feature type="binding site" evidence="3">
    <location>
        <begin position="7"/>
        <end position="20"/>
    </location>
    <ligand>
        <name>ATP</name>
        <dbReference type="ChEBI" id="CHEBI:30616"/>
    </ligand>
</feature>
<comment type="subcellular location">
    <subcellularLocation>
        <location evidence="3">Cytoplasm</location>
    </subcellularLocation>
</comment>
<dbReference type="InterPro" id="IPR014729">
    <property type="entry name" value="Rossmann-like_a/b/a_fold"/>
</dbReference>
<comment type="catalytic activity">
    <reaction evidence="3">
        <text>cytidine(34) in elongator tRNA(Met) + acetate + ATP = N(4)-acetylcytidine(34) in elongator tRNA(Met) + AMP + diphosphate</text>
        <dbReference type="Rhea" id="RHEA:58144"/>
        <dbReference type="Rhea" id="RHEA-COMP:10693"/>
        <dbReference type="Rhea" id="RHEA-COMP:10694"/>
        <dbReference type="ChEBI" id="CHEBI:30089"/>
        <dbReference type="ChEBI" id="CHEBI:30616"/>
        <dbReference type="ChEBI" id="CHEBI:33019"/>
        <dbReference type="ChEBI" id="CHEBI:74900"/>
        <dbReference type="ChEBI" id="CHEBI:82748"/>
        <dbReference type="ChEBI" id="CHEBI:456215"/>
    </reaction>
</comment>
<keyword evidence="3" id="KW-0694">RNA-binding</keyword>
<dbReference type="EMBL" id="JAUSTT010000025">
    <property type="protein sequence ID" value="MDQ0177680.1"/>
    <property type="molecule type" value="Genomic_DNA"/>
</dbReference>
<dbReference type="PANTHER" id="PTHR37825">
    <property type="entry name" value="TRNA(MET) CYTIDINE ACETATE LIGASE"/>
    <property type="match status" value="1"/>
</dbReference>
<dbReference type="SUPFAM" id="SSF52374">
    <property type="entry name" value="Nucleotidylyl transferase"/>
    <property type="match status" value="1"/>
</dbReference>
<comment type="similarity">
    <text evidence="3">Belongs to the TmcAL family.</text>
</comment>
<organism evidence="4 5">
    <name type="scientific">Bacillus chungangensis</name>
    <dbReference type="NCBI Taxonomy" id="587633"/>
    <lineage>
        <taxon>Bacteria</taxon>
        <taxon>Bacillati</taxon>
        <taxon>Bacillota</taxon>
        <taxon>Bacilli</taxon>
        <taxon>Bacillales</taxon>
        <taxon>Bacillaceae</taxon>
        <taxon>Bacillus</taxon>
    </lineage>
</organism>
<dbReference type="EC" id="6.3.4.-" evidence="3"/>
<sequence>MRSVGLIVEYNPFHNGHLYHLQRAAQQTGAEVVIAVMSGHFLQRGEPALTSKWSRTKMALLAGVDLVVELPYAFAVQKAETFAFGAISILDALKSDGFCFGSESGKVKAFMRTYETITKHKQDYDAAIRTAIKKGMSYPAALSQAFLSLGQTEQLVDLSQPNNILGYHYIEAAMEINSNMKAVTIERKNAGYHDETLTTEQIASATAIRKALVETGELTSIMNYVPATTYEELHHYLDTYKQYSNWEHYWPFLQYRLLHMTEEETAAIYEVEEGLEYRLIKIAAEANSFQSFMSKLKTKRYTWTRLQRMCVHILTNTTKTAMAEHAKEIKYLRLLGMSQKGRAYLQQIKKKLNIPLISKLSAFPKEKISLDIHASSIFAQGYQEPARMRLRRLEYEQPPLFVSRNV</sequence>
<evidence type="ECO:0000256" key="3">
    <source>
        <dbReference type="HAMAP-Rule" id="MF_01539"/>
    </source>
</evidence>
<keyword evidence="3" id="KW-0820">tRNA-binding</keyword>
<keyword evidence="2 3" id="KW-0819">tRNA processing</keyword>
<dbReference type="PANTHER" id="PTHR37825:SF1">
    <property type="entry name" value="TRNA(MET) CYTIDINE ACETATE LIGASE"/>
    <property type="match status" value="1"/>
</dbReference>
<dbReference type="HAMAP" id="MF_01539">
    <property type="entry name" value="TmcAL"/>
    <property type="match status" value="1"/>
</dbReference>
<accession>A0ABT9WWS3</accession>
<feature type="binding site" evidence="3">
    <location>
        <position position="101"/>
    </location>
    <ligand>
        <name>ATP</name>
        <dbReference type="ChEBI" id="CHEBI:30616"/>
    </ligand>
</feature>
<proteinExistence type="inferred from homology"/>
<comment type="caution">
    <text evidence="3">Lacks conserved residue(s) required for the propagation of feature annotation.</text>
</comment>
<evidence type="ECO:0000313" key="4">
    <source>
        <dbReference type="EMBL" id="MDQ0177680.1"/>
    </source>
</evidence>
<dbReference type="Gene3D" id="3.40.50.620">
    <property type="entry name" value="HUPs"/>
    <property type="match status" value="1"/>
</dbReference>
<comment type="function">
    <text evidence="3">Catalyzes the formation of N(4)-acetylcytidine (ac(4)C) at the wobble position of elongator tRNA(Met), using acetate and ATP as substrates. First activates an acetate ion to form acetyladenylate (Ac-AMP) and then transfers the acetyl group to tRNA to form ac(4)C34.</text>
</comment>
<keyword evidence="1 3" id="KW-0436">Ligase</keyword>
<comment type="caution">
    <text evidence="4">The sequence shown here is derived from an EMBL/GenBank/DDBJ whole genome shotgun (WGS) entry which is preliminary data.</text>
</comment>
<feature type="binding site" evidence="3">
    <location>
        <position position="187"/>
    </location>
    <ligand>
        <name>ATP</name>
        <dbReference type="ChEBI" id="CHEBI:30616"/>
    </ligand>
</feature>
<reference evidence="4 5" key="1">
    <citation type="submission" date="2023-07" db="EMBL/GenBank/DDBJ databases">
        <title>Genomic Encyclopedia of Type Strains, Phase IV (KMG-IV): sequencing the most valuable type-strain genomes for metagenomic binning, comparative biology and taxonomic classification.</title>
        <authorList>
            <person name="Goeker M."/>
        </authorList>
    </citation>
    <scope>NUCLEOTIDE SEQUENCE [LARGE SCALE GENOMIC DNA]</scope>
    <source>
        <strain evidence="4 5">DSM 23837</strain>
    </source>
</reference>
<dbReference type="Pfam" id="PF05636">
    <property type="entry name" value="HIGH_NTase1"/>
    <property type="match status" value="1"/>
</dbReference>
<dbReference type="RefSeq" id="WP_307231879.1">
    <property type="nucleotide sequence ID" value="NZ_JAUSTT010000025.1"/>
</dbReference>
<gene>
    <name evidence="3" type="primary">tmcAL</name>
    <name evidence="4" type="ORF">J2S08_003561</name>
</gene>